<dbReference type="EMBL" id="JBHSZQ010000001">
    <property type="protein sequence ID" value="MFC7124575.1"/>
    <property type="molecule type" value="Genomic_DNA"/>
</dbReference>
<feature type="transmembrane region" description="Helical" evidence="1">
    <location>
        <begin position="12"/>
        <end position="33"/>
    </location>
</feature>
<keyword evidence="1" id="KW-1133">Transmembrane helix</keyword>
<evidence type="ECO:0000313" key="2">
    <source>
        <dbReference type="EMBL" id="MFC7124575.1"/>
    </source>
</evidence>
<name>A0ABD5X052_9EURY</name>
<organism evidence="2 3">
    <name type="scientific">Halovenus rubra</name>
    <dbReference type="NCBI Taxonomy" id="869890"/>
    <lineage>
        <taxon>Archaea</taxon>
        <taxon>Methanobacteriati</taxon>
        <taxon>Methanobacteriota</taxon>
        <taxon>Stenosarchaea group</taxon>
        <taxon>Halobacteria</taxon>
        <taxon>Halobacteriales</taxon>
        <taxon>Haloarculaceae</taxon>
        <taxon>Halovenus</taxon>
    </lineage>
</organism>
<protein>
    <submittedName>
        <fullName evidence="2">Uncharacterized protein</fullName>
    </submittedName>
</protein>
<sequence>MDINGRGRLEVAVLITFVVASVGVIALSGFVLADDEKTGEEVLTEIQDTYNTADSLSAETVVTVEGENGTEQFDVSVAATDDGQLRLNGSSGNQYFMLGTSDETAWAYESATGLSGVLTKTGEDTASATLRTGTAERRGAFNALPVEDVNLDDTVDELRSEIDEGELPAEWQDALDELPGNATLAEVAASDEVNEVLQNESRPRTETADAPAAVSLPEQWTEFNGSIEFNESKVEAALTEFDAGEVPEEWAEAEWPNSIEKVRTEVVAMVSDDNRSESNSTVKLVGTPTVDGEETHELLITSTEHDHETRLWAGVDSNEIHKLEQSSAEVTVTVDVLETRFDVSPADSTFAPPGTTEVTRINATTTDEASEFGTDASFEVAVPGDTWTFEHGTTVTTEMSISVNASFNTDGSTLLGSYTDGDQSLLVTQATAAHDEWNDTETSTVGDYEVVITETDEGIAGSWTNGETTTTVVGEFSESKLRSIIEAIRYEATVG</sequence>
<dbReference type="AlphaFoldDB" id="A0ABD5X052"/>
<reference evidence="2 3" key="1">
    <citation type="journal article" date="2014" name="Int. J. Syst. Evol. Microbiol.">
        <title>Complete genome sequence of Corynebacterium casei LMG S-19264T (=DSM 44701T), isolated from a smear-ripened cheese.</title>
        <authorList>
            <consortium name="US DOE Joint Genome Institute (JGI-PGF)"/>
            <person name="Walter F."/>
            <person name="Albersmeier A."/>
            <person name="Kalinowski J."/>
            <person name="Ruckert C."/>
        </authorList>
    </citation>
    <scope>NUCLEOTIDE SEQUENCE [LARGE SCALE GENOMIC DNA]</scope>
    <source>
        <strain evidence="2 3">CGMCC 4.7215</strain>
    </source>
</reference>
<keyword evidence="1" id="KW-0472">Membrane</keyword>
<evidence type="ECO:0000313" key="3">
    <source>
        <dbReference type="Proteomes" id="UP001596414"/>
    </source>
</evidence>
<accession>A0ABD5X052</accession>
<keyword evidence="1" id="KW-0812">Transmembrane</keyword>
<proteinExistence type="predicted"/>
<comment type="caution">
    <text evidence="2">The sequence shown here is derived from an EMBL/GenBank/DDBJ whole genome shotgun (WGS) entry which is preliminary data.</text>
</comment>
<evidence type="ECO:0000256" key="1">
    <source>
        <dbReference type="SAM" id="Phobius"/>
    </source>
</evidence>
<dbReference type="InterPro" id="IPR052944">
    <property type="entry name" value="Sporulation_related"/>
</dbReference>
<dbReference type="PANTHER" id="PTHR37507">
    <property type="entry name" value="SPORULATION PROTEIN YDCC"/>
    <property type="match status" value="1"/>
</dbReference>
<dbReference type="PANTHER" id="PTHR37507:SF2">
    <property type="entry name" value="SPORULATION PROTEIN YDCC"/>
    <property type="match status" value="1"/>
</dbReference>
<gene>
    <name evidence="2" type="ORF">ACFQJ7_00765</name>
</gene>
<dbReference type="Proteomes" id="UP001596414">
    <property type="component" value="Unassembled WGS sequence"/>
</dbReference>
<dbReference type="RefSeq" id="WP_267637713.1">
    <property type="nucleotide sequence ID" value="NZ_JAODIY010000010.1"/>
</dbReference>